<dbReference type="EMBL" id="JABBGH010000002">
    <property type="protein sequence ID" value="NML65933.1"/>
    <property type="molecule type" value="Genomic_DNA"/>
</dbReference>
<accession>A0A7Y0AEK9</accession>
<protein>
    <submittedName>
        <fullName evidence="1">Uncharacterized protein</fullName>
    </submittedName>
</protein>
<sequence length="249" mass="25947">MATQTGILGLKGTVGGLVFAKDGSVRQKPASNKAAFNSAASLARTRENASEFGRAAAAGKLLRDSLRVLIAAASDSRMVSRLTQAMRTIIGLDEANDRGERVVDADNARDELIGFNFNLGAGIGQTLFFQYGIAGSGADVTLSIPSLNPQTDIVAPQGATHFEVLYGVSAVNFEAGTFRVATVAQPLGVLALNSAALQNRDVVATLSTAPTADELVVGAVGINFYQMLNGKLYPLNNNSTNPLAIEYVG</sequence>
<evidence type="ECO:0000313" key="1">
    <source>
        <dbReference type="EMBL" id="NML65933.1"/>
    </source>
</evidence>
<comment type="caution">
    <text evidence="1">The sequence shown here is derived from an EMBL/GenBank/DDBJ whole genome shotgun (WGS) entry which is preliminary data.</text>
</comment>
<evidence type="ECO:0000313" key="2">
    <source>
        <dbReference type="Proteomes" id="UP000559626"/>
    </source>
</evidence>
<name>A0A7Y0AEK9_9BACT</name>
<proteinExistence type="predicted"/>
<gene>
    <name evidence="1" type="ORF">HHL22_12020</name>
</gene>
<dbReference type="Proteomes" id="UP000559626">
    <property type="component" value="Unassembled WGS sequence"/>
</dbReference>
<dbReference type="RefSeq" id="WP_169531572.1">
    <property type="nucleotide sequence ID" value="NZ_JABBGH010000002.1"/>
</dbReference>
<organism evidence="1 2">
    <name type="scientific">Hymenobacter polaris</name>
    <dbReference type="NCBI Taxonomy" id="2682546"/>
    <lineage>
        <taxon>Bacteria</taxon>
        <taxon>Pseudomonadati</taxon>
        <taxon>Bacteroidota</taxon>
        <taxon>Cytophagia</taxon>
        <taxon>Cytophagales</taxon>
        <taxon>Hymenobacteraceae</taxon>
        <taxon>Hymenobacter</taxon>
    </lineage>
</organism>
<keyword evidence="2" id="KW-1185">Reference proteome</keyword>
<reference evidence="1 2" key="1">
    <citation type="submission" date="2020-04" db="EMBL/GenBank/DDBJ databases">
        <title>Hymenobacter polaris sp. nov., isolated from Arctic soil.</title>
        <authorList>
            <person name="Dahal R.H."/>
        </authorList>
    </citation>
    <scope>NUCLEOTIDE SEQUENCE [LARGE SCALE GENOMIC DNA]</scope>
    <source>
        <strain evidence="1 2">RP-2-7</strain>
    </source>
</reference>
<dbReference type="AlphaFoldDB" id="A0A7Y0AEK9"/>